<organism evidence="10 11">
    <name type="scientific">Cohnella nanjingensis</name>
    <dbReference type="NCBI Taxonomy" id="1387779"/>
    <lineage>
        <taxon>Bacteria</taxon>
        <taxon>Bacillati</taxon>
        <taxon>Bacillota</taxon>
        <taxon>Bacilli</taxon>
        <taxon>Bacillales</taxon>
        <taxon>Paenibacillaceae</taxon>
        <taxon>Cohnella</taxon>
    </lineage>
</organism>
<feature type="transmembrane region" description="Helical" evidence="8">
    <location>
        <begin position="181"/>
        <end position="203"/>
    </location>
</feature>
<dbReference type="InterPro" id="IPR004358">
    <property type="entry name" value="Sig_transdc_His_kin-like_C"/>
</dbReference>
<keyword evidence="8" id="KW-0472">Membrane</keyword>
<evidence type="ECO:0000256" key="8">
    <source>
        <dbReference type="SAM" id="Phobius"/>
    </source>
</evidence>
<dbReference type="EC" id="2.7.13.3" evidence="2"/>
<evidence type="ECO:0000313" key="10">
    <source>
        <dbReference type="EMBL" id="MBB6669811.1"/>
    </source>
</evidence>
<dbReference type="InterPro" id="IPR036890">
    <property type="entry name" value="HATPase_C_sf"/>
</dbReference>
<keyword evidence="8" id="KW-1133">Transmembrane helix</keyword>
<proteinExistence type="predicted"/>
<dbReference type="SMART" id="SM00387">
    <property type="entry name" value="HATPase_c"/>
    <property type="match status" value="1"/>
</dbReference>
<dbReference type="InterPro" id="IPR003594">
    <property type="entry name" value="HATPase_dom"/>
</dbReference>
<dbReference type="CDD" id="cd00075">
    <property type="entry name" value="HATPase"/>
    <property type="match status" value="1"/>
</dbReference>
<evidence type="ECO:0000256" key="2">
    <source>
        <dbReference type="ARBA" id="ARBA00012438"/>
    </source>
</evidence>
<keyword evidence="7" id="KW-0902">Two-component regulatory system</keyword>
<feature type="domain" description="Histidine kinase" evidence="9">
    <location>
        <begin position="227"/>
        <end position="436"/>
    </location>
</feature>
<feature type="transmembrane region" description="Helical" evidence="8">
    <location>
        <begin position="117"/>
        <end position="137"/>
    </location>
</feature>
<dbReference type="Proteomes" id="UP000547209">
    <property type="component" value="Unassembled WGS sequence"/>
</dbReference>
<dbReference type="InterPro" id="IPR050736">
    <property type="entry name" value="Sensor_HK_Regulatory"/>
</dbReference>
<dbReference type="PRINTS" id="PR00344">
    <property type="entry name" value="BCTRLSENSOR"/>
</dbReference>
<evidence type="ECO:0000256" key="4">
    <source>
        <dbReference type="ARBA" id="ARBA00022741"/>
    </source>
</evidence>
<keyword evidence="8" id="KW-0812">Transmembrane</keyword>
<dbReference type="PANTHER" id="PTHR43711:SF1">
    <property type="entry name" value="HISTIDINE KINASE 1"/>
    <property type="match status" value="1"/>
</dbReference>
<evidence type="ECO:0000256" key="5">
    <source>
        <dbReference type="ARBA" id="ARBA00022777"/>
    </source>
</evidence>
<keyword evidence="4" id="KW-0547">Nucleotide-binding</keyword>
<evidence type="ECO:0000256" key="1">
    <source>
        <dbReference type="ARBA" id="ARBA00000085"/>
    </source>
</evidence>
<protein>
    <recommendedName>
        <fullName evidence="2">histidine kinase</fullName>
        <ecNumber evidence="2">2.7.13.3</ecNumber>
    </recommendedName>
</protein>
<dbReference type="SUPFAM" id="SSF55874">
    <property type="entry name" value="ATPase domain of HSP90 chaperone/DNA topoisomerase II/histidine kinase"/>
    <property type="match status" value="1"/>
</dbReference>
<dbReference type="Gene3D" id="3.30.565.10">
    <property type="entry name" value="Histidine kinase-like ATPase, C-terminal domain"/>
    <property type="match status" value="1"/>
</dbReference>
<evidence type="ECO:0000313" key="11">
    <source>
        <dbReference type="Proteomes" id="UP000547209"/>
    </source>
</evidence>
<dbReference type="InterPro" id="IPR005467">
    <property type="entry name" value="His_kinase_dom"/>
</dbReference>
<keyword evidence="11" id="KW-1185">Reference proteome</keyword>
<dbReference type="RefSeq" id="WP_185141251.1">
    <property type="nucleotide sequence ID" value="NZ_JACJVP010000004.1"/>
</dbReference>
<name>A0A7X0RNW9_9BACL</name>
<dbReference type="PROSITE" id="PS50109">
    <property type="entry name" value="HIS_KIN"/>
    <property type="match status" value="1"/>
</dbReference>
<dbReference type="GO" id="GO:0000160">
    <property type="term" value="P:phosphorelay signal transduction system"/>
    <property type="evidence" value="ECO:0007669"/>
    <property type="project" value="UniProtKB-KW"/>
</dbReference>
<keyword evidence="3" id="KW-0808">Transferase</keyword>
<dbReference type="Pfam" id="PF02518">
    <property type="entry name" value="HATPase_c"/>
    <property type="match status" value="1"/>
</dbReference>
<evidence type="ECO:0000256" key="3">
    <source>
        <dbReference type="ARBA" id="ARBA00022679"/>
    </source>
</evidence>
<reference evidence="10 11" key="1">
    <citation type="submission" date="2020-08" db="EMBL/GenBank/DDBJ databases">
        <title>Cohnella phylogeny.</title>
        <authorList>
            <person name="Dunlap C."/>
        </authorList>
    </citation>
    <scope>NUCLEOTIDE SEQUENCE [LARGE SCALE GENOMIC DNA]</scope>
    <source>
        <strain evidence="10 11">DSM 28246</strain>
    </source>
</reference>
<feature type="transmembrane region" description="Helical" evidence="8">
    <location>
        <begin position="91"/>
        <end position="111"/>
    </location>
</feature>
<accession>A0A7X0RNW9</accession>
<keyword evidence="6" id="KW-0067">ATP-binding</keyword>
<keyword evidence="5 10" id="KW-0418">Kinase</keyword>
<dbReference type="GO" id="GO:0004673">
    <property type="term" value="F:protein histidine kinase activity"/>
    <property type="evidence" value="ECO:0007669"/>
    <property type="project" value="UniProtKB-EC"/>
</dbReference>
<sequence>MLSYLVVLATAAALLLAAHYRNEANRWAAFFLLSAALGGLAETAFRAPDLAFWARLAEMLNHTLTPYGVLVFSIVYAGSAPRVRTRRSWKAALLVPVAATIAATLFTPELALNFKLLLIWTVPYYLTACWLLIRSYLRETNLRTKRNRLITALITVPTLLGVIALINVAKALSPDFDFFRYISLFLVYSFALAVLCVFVYGVLGVKVRLENDSLQGAMKAARMSTGLLNHAVKNEVGKIAISVDNAKRALIADEAEAREHLQVIANAADHLMDMTNRVHSRTRDLAWHPEPCRLDQVAQACLDRRRAWLAEREVQVAEDYSARPVVLADPVHLREAFDNVLANAAEAMPGGGVIRVVVEQGRKEAVLRVLDSGDGIPPEAIPRVWEPFYSTKPNRDNYGLGLSYVYQVMEKCGGYADIASTVGAGTVVSLHLPRKRGMA</sequence>
<feature type="transmembrane region" description="Helical" evidence="8">
    <location>
        <begin position="27"/>
        <end position="45"/>
    </location>
</feature>
<dbReference type="EMBL" id="JACJVP010000004">
    <property type="protein sequence ID" value="MBB6669811.1"/>
    <property type="molecule type" value="Genomic_DNA"/>
</dbReference>
<feature type="transmembrane region" description="Helical" evidence="8">
    <location>
        <begin position="149"/>
        <end position="169"/>
    </location>
</feature>
<dbReference type="PANTHER" id="PTHR43711">
    <property type="entry name" value="TWO-COMPONENT HISTIDINE KINASE"/>
    <property type="match status" value="1"/>
</dbReference>
<comment type="caution">
    <text evidence="10">The sequence shown here is derived from an EMBL/GenBank/DDBJ whole genome shotgun (WGS) entry which is preliminary data.</text>
</comment>
<evidence type="ECO:0000256" key="7">
    <source>
        <dbReference type="ARBA" id="ARBA00023012"/>
    </source>
</evidence>
<dbReference type="AlphaFoldDB" id="A0A7X0RNW9"/>
<evidence type="ECO:0000256" key="6">
    <source>
        <dbReference type="ARBA" id="ARBA00022840"/>
    </source>
</evidence>
<dbReference type="GO" id="GO:0005524">
    <property type="term" value="F:ATP binding"/>
    <property type="evidence" value="ECO:0007669"/>
    <property type="project" value="UniProtKB-KW"/>
</dbReference>
<gene>
    <name evidence="10" type="ORF">H7C19_03815</name>
</gene>
<evidence type="ECO:0000259" key="9">
    <source>
        <dbReference type="PROSITE" id="PS50109"/>
    </source>
</evidence>
<comment type="catalytic activity">
    <reaction evidence="1">
        <text>ATP + protein L-histidine = ADP + protein N-phospho-L-histidine.</text>
        <dbReference type="EC" id="2.7.13.3"/>
    </reaction>
</comment>